<sequence>METFTQKIDHKNPYLIYSILLTPLSLYKKTHFLVKRLHKIVNSGEN</sequence>
<dbReference type="Proteomes" id="UP000029223">
    <property type="component" value="Unassembled WGS sequence"/>
</dbReference>
<proteinExistence type="predicted"/>
<keyword evidence="2" id="KW-1185">Reference proteome</keyword>
<comment type="caution">
    <text evidence="1">The sequence shown here is derived from an EMBL/GenBank/DDBJ whole genome shotgun (WGS) entry which is preliminary data.</text>
</comment>
<protein>
    <submittedName>
        <fullName evidence="1">Uncharacterized protein</fullName>
    </submittedName>
</protein>
<evidence type="ECO:0000313" key="2">
    <source>
        <dbReference type="Proteomes" id="UP000029223"/>
    </source>
</evidence>
<organism evidence="1 2">
    <name type="scientific">Vibrio variabilis</name>
    <dbReference type="NCBI Taxonomy" id="990271"/>
    <lineage>
        <taxon>Bacteria</taxon>
        <taxon>Pseudomonadati</taxon>
        <taxon>Pseudomonadota</taxon>
        <taxon>Gammaproteobacteria</taxon>
        <taxon>Vibrionales</taxon>
        <taxon>Vibrionaceae</taxon>
        <taxon>Vibrio</taxon>
    </lineage>
</organism>
<accession>A0ABQ0JQR5</accession>
<evidence type="ECO:0000313" key="1">
    <source>
        <dbReference type="EMBL" id="GAL31092.1"/>
    </source>
</evidence>
<reference evidence="2" key="2">
    <citation type="submission" date="2014-09" db="EMBL/GenBank/DDBJ databases">
        <authorList>
            <consortium name="NBRP consortium"/>
            <person name="Sawabe T."/>
            <person name="Meirelles P."/>
            <person name="Nakanishi M."/>
            <person name="Sayaka M."/>
            <person name="Hattori M."/>
            <person name="Ohkuma M."/>
        </authorList>
    </citation>
    <scope>NUCLEOTIDE SEQUENCE [LARGE SCALE GENOMIC DNA]</scope>
    <source>
        <strain evidence="2">JCM 19239</strain>
    </source>
</reference>
<dbReference type="EMBL" id="BBMS01000130">
    <property type="protein sequence ID" value="GAL31092.1"/>
    <property type="molecule type" value="Genomic_DNA"/>
</dbReference>
<name>A0ABQ0JQR5_9VIBR</name>
<reference evidence="2" key="1">
    <citation type="submission" date="2014-09" db="EMBL/GenBank/DDBJ databases">
        <title>Vibrio variabilis JCM 19239. (C206) whole genome shotgun sequence.</title>
        <authorList>
            <person name="Sawabe T."/>
            <person name="Meirelles P."/>
            <person name="Nakanishi M."/>
            <person name="Sayaka M."/>
            <person name="Hattori M."/>
            <person name="Ohkuma M."/>
        </authorList>
    </citation>
    <scope>NUCLEOTIDE SEQUENCE [LARGE SCALE GENOMIC DNA]</scope>
    <source>
        <strain evidence="2">JCM 19239</strain>
    </source>
</reference>
<gene>
    <name evidence="1" type="ORF">JCM19239_4490</name>
</gene>